<name>D4BB18_9ENTR</name>
<dbReference type="Gene3D" id="1.10.10.10">
    <property type="entry name" value="Winged helix-like DNA-binding domain superfamily/Winged helix DNA-binding domain"/>
    <property type="match status" value="1"/>
</dbReference>
<dbReference type="HOGENOM" id="CLU_121844_0_0_6"/>
<evidence type="ECO:0000313" key="4">
    <source>
        <dbReference type="Proteomes" id="UP000003880"/>
    </source>
</evidence>
<dbReference type="InterPro" id="IPR016032">
    <property type="entry name" value="Sig_transdc_resp-reg_C-effctor"/>
</dbReference>
<comment type="caution">
    <text evidence="3">The sequence shown here is derived from an EMBL/GenBank/DDBJ whole genome shotgun (WGS) entry which is preliminary data.</text>
</comment>
<dbReference type="InterPro" id="IPR000792">
    <property type="entry name" value="Tscrpt_reg_LuxR_C"/>
</dbReference>
<evidence type="ECO:0000259" key="2">
    <source>
        <dbReference type="SMART" id="SM00421"/>
    </source>
</evidence>
<dbReference type="EMBL" id="ABWL02000006">
    <property type="protein sequence ID" value="EFE09379.1"/>
    <property type="molecule type" value="Genomic_DNA"/>
</dbReference>
<gene>
    <name evidence="3" type="ORF">CIT292_07665</name>
</gene>
<reference evidence="3 4" key="1">
    <citation type="submission" date="2010-02" db="EMBL/GenBank/DDBJ databases">
        <authorList>
            <person name="Weinstock G."/>
            <person name="Sodergren E."/>
            <person name="Clifton S."/>
            <person name="Fulton L."/>
            <person name="Fulton B."/>
            <person name="Courtney L."/>
            <person name="Fronick C."/>
            <person name="Harrison M."/>
            <person name="Strong C."/>
            <person name="Farmer C."/>
            <person name="Delahaunty K."/>
            <person name="Markovic C."/>
            <person name="Hall O."/>
            <person name="Minx P."/>
            <person name="Tomlinson C."/>
            <person name="Mitreva M."/>
            <person name="Nelson J."/>
            <person name="Hou S."/>
            <person name="Wollam A."/>
            <person name="Pepin K.H."/>
            <person name="Johnson M."/>
            <person name="Bhonagiri V."/>
            <person name="Zhang X."/>
            <person name="Suruliraj S."/>
            <person name="Warren W."/>
            <person name="Chinwalla A."/>
            <person name="Mardis E.R."/>
            <person name="Wilson R.K."/>
        </authorList>
    </citation>
    <scope>NUCLEOTIDE SEQUENCE [LARGE SCALE GENOMIC DNA]</scope>
    <source>
        <strain evidence="3 4">ATCC 29220</strain>
    </source>
</reference>
<organism evidence="3 4">
    <name type="scientific">Citrobacter youngae ATCC 29220</name>
    <dbReference type="NCBI Taxonomy" id="500640"/>
    <lineage>
        <taxon>Bacteria</taxon>
        <taxon>Pseudomonadati</taxon>
        <taxon>Pseudomonadota</taxon>
        <taxon>Gammaproteobacteria</taxon>
        <taxon>Enterobacterales</taxon>
        <taxon>Enterobacteriaceae</taxon>
        <taxon>Citrobacter</taxon>
        <taxon>Citrobacter freundii complex</taxon>
    </lineage>
</organism>
<evidence type="ECO:0000313" key="3">
    <source>
        <dbReference type="EMBL" id="EFE09379.1"/>
    </source>
</evidence>
<sequence length="192" mass="22659">MTQDYYLVKGMKIFFPEIIQLGSINRKIFDSGADEYSVLIDSRSPLRFYDYLIRDATKMRKSACCIMLDMRQREAQLLNLKLALNTSPKSINASPLFNFFINMRCERLTQIWLKNLELSTHEQIMLRLLRAGMTMDEVANKLNTSVKSLYRERTQLYERLGMANFNEACLFIFKNELLKYPRELPDRAESRK</sequence>
<evidence type="ECO:0000256" key="1">
    <source>
        <dbReference type="ARBA" id="ARBA00023125"/>
    </source>
</evidence>
<dbReference type="AlphaFoldDB" id="D4BB18"/>
<dbReference type="eggNOG" id="COG2771">
    <property type="taxonomic scope" value="Bacteria"/>
</dbReference>
<dbReference type="GO" id="GO:0003677">
    <property type="term" value="F:DNA binding"/>
    <property type="evidence" value="ECO:0007669"/>
    <property type="project" value="UniProtKB-KW"/>
</dbReference>
<dbReference type="SUPFAM" id="SSF46894">
    <property type="entry name" value="C-terminal effector domain of the bipartite response regulators"/>
    <property type="match status" value="1"/>
</dbReference>
<dbReference type="Proteomes" id="UP000003880">
    <property type="component" value="Unassembled WGS sequence"/>
</dbReference>
<accession>D4BB18</accession>
<proteinExistence type="predicted"/>
<dbReference type="InterPro" id="IPR036388">
    <property type="entry name" value="WH-like_DNA-bd_sf"/>
</dbReference>
<dbReference type="SMART" id="SM00421">
    <property type="entry name" value="HTH_LUXR"/>
    <property type="match status" value="1"/>
</dbReference>
<keyword evidence="1" id="KW-0238">DNA-binding</keyword>
<dbReference type="GO" id="GO:0006355">
    <property type="term" value="P:regulation of DNA-templated transcription"/>
    <property type="evidence" value="ECO:0007669"/>
    <property type="project" value="InterPro"/>
</dbReference>
<protein>
    <recommendedName>
        <fullName evidence="2">HTH luxR-type domain-containing protein</fullName>
    </recommendedName>
</protein>
<feature type="domain" description="HTH luxR-type" evidence="2">
    <location>
        <begin position="115"/>
        <end position="172"/>
    </location>
</feature>